<protein>
    <submittedName>
        <fullName evidence="1">Uncharacterized protein</fullName>
    </submittedName>
</protein>
<reference evidence="1 2" key="1">
    <citation type="submission" date="2019-05" db="EMBL/GenBank/DDBJ databases">
        <title>Another draft genome of Portunus trituberculatus and its Hox gene families provides insights of decapod evolution.</title>
        <authorList>
            <person name="Jeong J.-H."/>
            <person name="Song I."/>
            <person name="Kim S."/>
            <person name="Choi T."/>
            <person name="Kim D."/>
            <person name="Ryu S."/>
            <person name="Kim W."/>
        </authorList>
    </citation>
    <scope>NUCLEOTIDE SEQUENCE [LARGE SCALE GENOMIC DNA]</scope>
    <source>
        <tissue evidence="1">Muscle</tissue>
    </source>
</reference>
<evidence type="ECO:0000313" key="2">
    <source>
        <dbReference type="Proteomes" id="UP000324222"/>
    </source>
</evidence>
<dbReference type="EMBL" id="VSRR010018224">
    <property type="protein sequence ID" value="MPC61112.1"/>
    <property type="molecule type" value="Genomic_DNA"/>
</dbReference>
<dbReference type="AlphaFoldDB" id="A0A5B7GQH6"/>
<dbReference type="Proteomes" id="UP000324222">
    <property type="component" value="Unassembled WGS sequence"/>
</dbReference>
<evidence type="ECO:0000313" key="1">
    <source>
        <dbReference type="EMBL" id="MPC61112.1"/>
    </source>
</evidence>
<proteinExistence type="predicted"/>
<accession>A0A5B7GQH6</accession>
<keyword evidence="2" id="KW-1185">Reference proteome</keyword>
<sequence length="238" mass="26404">MVSTVLTCSGLKGDRKTLFRSAPVIRRTAFGRVRRQETPMSRADPDKLVFKVLAMTVCAVYCPGVGYDVYADATSSLCLTYHGQSGSVTRPICERQCCCSIKVENHKKYVITKTGLVALLSIAFGPTILGTRGRARFSEGLEPPSPFLACSHLLLWSPQQRLRIAVKRISLPNLSGTLTIILLHRDLHPTSHNYAKYKWHYHAPHTARSFRSETTEITSLTGTCAPPTLDNVTRSEIK</sequence>
<gene>
    <name evidence="1" type="ORF">E2C01_055175</name>
</gene>
<name>A0A5B7GQH6_PORTR</name>
<comment type="caution">
    <text evidence="1">The sequence shown here is derived from an EMBL/GenBank/DDBJ whole genome shotgun (WGS) entry which is preliminary data.</text>
</comment>
<organism evidence="1 2">
    <name type="scientific">Portunus trituberculatus</name>
    <name type="common">Swimming crab</name>
    <name type="synonym">Neptunus trituberculatus</name>
    <dbReference type="NCBI Taxonomy" id="210409"/>
    <lineage>
        <taxon>Eukaryota</taxon>
        <taxon>Metazoa</taxon>
        <taxon>Ecdysozoa</taxon>
        <taxon>Arthropoda</taxon>
        <taxon>Crustacea</taxon>
        <taxon>Multicrustacea</taxon>
        <taxon>Malacostraca</taxon>
        <taxon>Eumalacostraca</taxon>
        <taxon>Eucarida</taxon>
        <taxon>Decapoda</taxon>
        <taxon>Pleocyemata</taxon>
        <taxon>Brachyura</taxon>
        <taxon>Eubrachyura</taxon>
        <taxon>Portunoidea</taxon>
        <taxon>Portunidae</taxon>
        <taxon>Portuninae</taxon>
        <taxon>Portunus</taxon>
    </lineage>
</organism>